<feature type="transmembrane region" description="Helical" evidence="3">
    <location>
        <begin position="219"/>
        <end position="238"/>
    </location>
</feature>
<dbReference type="Proteomes" id="UP000266482">
    <property type="component" value="Unassembled WGS sequence"/>
</dbReference>
<comment type="subcellular location">
    <subcellularLocation>
        <location evidence="1">Membrane</location>
    </subcellularLocation>
</comment>
<accession>A0A3A1V3H5</accession>
<keyword evidence="5" id="KW-0808">Transferase</keyword>
<dbReference type="InterPro" id="IPR002656">
    <property type="entry name" value="Acyl_transf_3_dom"/>
</dbReference>
<evidence type="ECO:0000256" key="1">
    <source>
        <dbReference type="ARBA" id="ARBA00004370"/>
    </source>
</evidence>
<evidence type="ECO:0000313" key="6">
    <source>
        <dbReference type="Proteomes" id="UP000266482"/>
    </source>
</evidence>
<evidence type="ECO:0000313" key="5">
    <source>
        <dbReference type="EMBL" id="RIX52090.1"/>
    </source>
</evidence>
<name>A0A3A1V3H5_9BACL</name>
<dbReference type="Pfam" id="PF01757">
    <property type="entry name" value="Acyl_transf_3"/>
    <property type="match status" value="1"/>
</dbReference>
<dbReference type="InterPro" id="IPR050623">
    <property type="entry name" value="Glucan_succinyl_AcylTrfase"/>
</dbReference>
<feature type="transmembrane region" description="Helical" evidence="3">
    <location>
        <begin position="146"/>
        <end position="168"/>
    </location>
</feature>
<dbReference type="PANTHER" id="PTHR36927">
    <property type="entry name" value="BLR4337 PROTEIN"/>
    <property type="match status" value="1"/>
</dbReference>
<evidence type="ECO:0000259" key="4">
    <source>
        <dbReference type="Pfam" id="PF01757"/>
    </source>
</evidence>
<feature type="domain" description="Acyltransferase 3" evidence="4">
    <location>
        <begin position="18"/>
        <end position="370"/>
    </location>
</feature>
<keyword evidence="3" id="KW-0812">Transmembrane</keyword>
<dbReference type="OrthoDB" id="5446016at2"/>
<feature type="transmembrane region" description="Helical" evidence="3">
    <location>
        <begin position="26"/>
        <end position="49"/>
    </location>
</feature>
<protein>
    <submittedName>
        <fullName evidence="5">Acyltransferase</fullName>
    </submittedName>
</protein>
<keyword evidence="3" id="KW-0472">Membrane</keyword>
<comment type="caution">
    <text evidence="5">The sequence shown here is derived from an EMBL/GenBank/DDBJ whole genome shotgun (WGS) entry which is preliminary data.</text>
</comment>
<keyword evidence="3" id="KW-1133">Transmembrane helix</keyword>
<dbReference type="AlphaFoldDB" id="A0A3A1V3H5"/>
<feature type="transmembrane region" description="Helical" evidence="3">
    <location>
        <begin position="284"/>
        <end position="305"/>
    </location>
</feature>
<sequence length="383" mass="42448">MKSSISITGGIILNQRLDYLDNLRTALTILVVVFHTSIAYGAAGSWILVDVVASGGLTVTSILLTIFTAVCQAFFMGLFFFLSSYFIPSSYDRKGAGRFIKDRLIRLGLPLLLYCFVIGPITYWFAQLRGQISLGGFYRAEVWSFNQVFVGPAWFLEASIYFAVLYVIFRKAGVTRSQGERPFPSNKALLVTAIGIGLASFAVRFVYPAGQGPLGLQFGYFPSYILLFIAGVLAYRNNWLQSLPARTVRLWGWIAVCAVPVLPIGFILTGALEGSFTFEGGLNIQALLYAFWEPFVCFGIILKLLQLFQARFYQSGALRKWLSAHAYAVYLIHPPVIVGWTLAFRHAGWPPAIKWVIVSALSVTLCFLVSAVLRSIPGVKRIL</sequence>
<comment type="similarity">
    <text evidence="2">Belongs to the acyltransferase 3 family.</text>
</comment>
<keyword evidence="6" id="KW-1185">Reference proteome</keyword>
<gene>
    <name evidence="5" type="ORF">D3P08_14015</name>
</gene>
<proteinExistence type="inferred from homology"/>
<feature type="transmembrane region" description="Helical" evidence="3">
    <location>
        <begin position="61"/>
        <end position="87"/>
    </location>
</feature>
<dbReference type="GO" id="GO:0016747">
    <property type="term" value="F:acyltransferase activity, transferring groups other than amino-acyl groups"/>
    <property type="evidence" value="ECO:0007669"/>
    <property type="project" value="InterPro"/>
</dbReference>
<dbReference type="EMBL" id="QXQA01000008">
    <property type="protein sequence ID" value="RIX52090.1"/>
    <property type="molecule type" value="Genomic_DNA"/>
</dbReference>
<organism evidence="5 6">
    <name type="scientific">Paenibacillus nanensis</name>
    <dbReference type="NCBI Taxonomy" id="393251"/>
    <lineage>
        <taxon>Bacteria</taxon>
        <taxon>Bacillati</taxon>
        <taxon>Bacillota</taxon>
        <taxon>Bacilli</taxon>
        <taxon>Bacillales</taxon>
        <taxon>Paenibacillaceae</taxon>
        <taxon>Paenibacillus</taxon>
    </lineage>
</organism>
<dbReference type="PANTHER" id="PTHR36927:SF4">
    <property type="entry name" value="BLR5718 PROTEIN"/>
    <property type="match status" value="1"/>
</dbReference>
<dbReference type="RefSeq" id="WP_119600322.1">
    <property type="nucleotide sequence ID" value="NZ_QXQA01000008.1"/>
</dbReference>
<reference evidence="5 6" key="1">
    <citation type="submission" date="2018-09" db="EMBL/GenBank/DDBJ databases">
        <title>Paenibacillus aracenensis nov. sp. isolated from a cave in southern Spain.</title>
        <authorList>
            <person name="Jurado V."/>
            <person name="Gutierrez-Patricio S."/>
            <person name="Gonzalez-Pimentel J.L."/>
            <person name="Miller A.Z."/>
            <person name="Laiz L."/>
            <person name="Saiz-Jimenez C."/>
        </authorList>
    </citation>
    <scope>NUCLEOTIDE SEQUENCE [LARGE SCALE GENOMIC DNA]</scope>
    <source>
        <strain evidence="5 6">DSM 22867</strain>
    </source>
</reference>
<feature type="transmembrane region" description="Helical" evidence="3">
    <location>
        <begin position="250"/>
        <end position="272"/>
    </location>
</feature>
<feature type="transmembrane region" description="Helical" evidence="3">
    <location>
        <begin position="352"/>
        <end position="373"/>
    </location>
</feature>
<feature type="transmembrane region" description="Helical" evidence="3">
    <location>
        <begin position="107"/>
        <end position="126"/>
    </location>
</feature>
<feature type="transmembrane region" description="Helical" evidence="3">
    <location>
        <begin position="326"/>
        <end position="346"/>
    </location>
</feature>
<evidence type="ECO:0000256" key="2">
    <source>
        <dbReference type="ARBA" id="ARBA00007400"/>
    </source>
</evidence>
<keyword evidence="5" id="KW-0012">Acyltransferase</keyword>
<evidence type="ECO:0000256" key="3">
    <source>
        <dbReference type="SAM" id="Phobius"/>
    </source>
</evidence>
<feature type="transmembrane region" description="Helical" evidence="3">
    <location>
        <begin position="188"/>
        <end position="207"/>
    </location>
</feature>